<evidence type="ECO:0000256" key="1">
    <source>
        <dbReference type="ARBA" id="ARBA00022490"/>
    </source>
</evidence>
<keyword evidence="2" id="KW-0694">RNA-binding</keyword>
<sequence>MVSDFVAEYAKLLVSHPEDIVVSVKNLEENYDEITIVANSEDVGKLIGKEGRMINSIKTVISGCKAKGGCNYRVNVESKK</sequence>
<evidence type="ECO:0000313" key="3">
    <source>
        <dbReference type="EMBL" id="SFV60815.1"/>
    </source>
</evidence>
<name>A0A1W1C4Y5_9ZZZZ</name>
<accession>A0A1W1C4Y5</accession>
<dbReference type="InterPro" id="IPR009019">
    <property type="entry name" value="KH_sf_prok-type"/>
</dbReference>
<dbReference type="InterPro" id="IPR020627">
    <property type="entry name" value="KhpA"/>
</dbReference>
<dbReference type="InterPro" id="IPR015946">
    <property type="entry name" value="KH_dom-like_a/b"/>
</dbReference>
<reference evidence="3" key="1">
    <citation type="submission" date="2016-10" db="EMBL/GenBank/DDBJ databases">
        <authorList>
            <person name="de Groot N.N."/>
        </authorList>
    </citation>
    <scope>NUCLEOTIDE SEQUENCE</scope>
</reference>
<dbReference type="Pfam" id="PF13083">
    <property type="entry name" value="KH_KhpA-B"/>
    <property type="match status" value="1"/>
</dbReference>
<dbReference type="CDD" id="cd22533">
    <property type="entry name" value="KH-II_YlqC-like"/>
    <property type="match status" value="1"/>
</dbReference>
<organism evidence="3">
    <name type="scientific">hydrothermal vent metagenome</name>
    <dbReference type="NCBI Taxonomy" id="652676"/>
    <lineage>
        <taxon>unclassified sequences</taxon>
        <taxon>metagenomes</taxon>
        <taxon>ecological metagenomes</taxon>
    </lineage>
</organism>
<keyword evidence="1" id="KW-0963">Cytoplasm</keyword>
<dbReference type="GO" id="GO:0003723">
    <property type="term" value="F:RNA binding"/>
    <property type="evidence" value="ECO:0007669"/>
    <property type="project" value="UniProtKB-KW"/>
</dbReference>
<gene>
    <name evidence="3" type="ORF">MNB_SV-12-1920</name>
</gene>
<dbReference type="Gene3D" id="3.30.300.20">
    <property type="match status" value="1"/>
</dbReference>
<evidence type="ECO:0000256" key="2">
    <source>
        <dbReference type="ARBA" id="ARBA00022884"/>
    </source>
</evidence>
<dbReference type="SUPFAM" id="SSF54814">
    <property type="entry name" value="Prokaryotic type KH domain (KH-domain type II)"/>
    <property type="match status" value="1"/>
</dbReference>
<dbReference type="PANTHER" id="PTHR34654:SF1">
    <property type="entry name" value="RNA-BINDING PROTEIN KHPA"/>
    <property type="match status" value="1"/>
</dbReference>
<proteinExistence type="predicted"/>
<dbReference type="EMBL" id="FPHE01000102">
    <property type="protein sequence ID" value="SFV60815.1"/>
    <property type="molecule type" value="Genomic_DNA"/>
</dbReference>
<dbReference type="AlphaFoldDB" id="A0A1W1C4Y5"/>
<dbReference type="PANTHER" id="PTHR34654">
    <property type="entry name" value="UPF0109 PROTEIN SCO5592"/>
    <property type="match status" value="1"/>
</dbReference>
<protein>
    <submittedName>
        <fullName evidence="3">KH domain RNA binding protein YlqC</fullName>
    </submittedName>
</protein>